<dbReference type="GO" id="GO:0004077">
    <property type="term" value="F:biotin--[biotin carboxyl-carrier protein] ligase activity"/>
    <property type="evidence" value="ECO:0007669"/>
    <property type="project" value="TreeGrafter"/>
</dbReference>
<evidence type="ECO:0000313" key="3">
    <source>
        <dbReference type="Proteomes" id="UP000029072"/>
    </source>
</evidence>
<comment type="caution">
    <text evidence="2">The sequence shown here is derived from an EMBL/GenBank/DDBJ whole genome shotgun (WGS) entry which is preliminary data.</text>
</comment>
<dbReference type="Proteomes" id="UP000029072">
    <property type="component" value="Unassembled WGS sequence"/>
</dbReference>
<dbReference type="EMBL" id="JGYS01000006">
    <property type="protein sequence ID" value="KFI55194.1"/>
    <property type="molecule type" value="Genomic_DNA"/>
</dbReference>
<proteinExistence type="predicted"/>
<dbReference type="STRING" id="1437609.BCAL_1212"/>
<name>A0A087A8U4_9BIFI</name>
<reference evidence="2 3" key="1">
    <citation type="submission" date="2014-03" db="EMBL/GenBank/DDBJ databases">
        <title>Genomics of Bifidobacteria.</title>
        <authorList>
            <person name="Ventura M."/>
            <person name="Milani C."/>
            <person name="Lugli G.A."/>
        </authorList>
    </citation>
    <scope>NUCLEOTIDE SEQUENCE [LARGE SCALE GENOMIC DNA]</scope>
    <source>
        <strain evidence="2 3">DSM 23973</strain>
    </source>
</reference>
<dbReference type="AlphaFoldDB" id="A0A087A8U4"/>
<feature type="domain" description="BPL/LPL catalytic" evidence="1">
    <location>
        <begin position="65"/>
        <end position="171"/>
    </location>
</feature>
<organism evidence="2 3">
    <name type="scientific">Bifidobacterium callitrichos DSM 23973</name>
    <dbReference type="NCBI Taxonomy" id="1437609"/>
    <lineage>
        <taxon>Bacteria</taxon>
        <taxon>Bacillati</taxon>
        <taxon>Actinomycetota</taxon>
        <taxon>Actinomycetes</taxon>
        <taxon>Bifidobacteriales</taxon>
        <taxon>Bifidobacteriaceae</taxon>
        <taxon>Bifidobacterium</taxon>
    </lineage>
</organism>
<evidence type="ECO:0000313" key="2">
    <source>
        <dbReference type="EMBL" id="KFI55194.1"/>
    </source>
</evidence>
<accession>A0A087A8U4</accession>
<dbReference type="Pfam" id="PF03099">
    <property type="entry name" value="BPL_LplA_LipB"/>
    <property type="match status" value="1"/>
</dbReference>
<dbReference type="GO" id="GO:0005737">
    <property type="term" value="C:cytoplasm"/>
    <property type="evidence" value="ECO:0007669"/>
    <property type="project" value="TreeGrafter"/>
</dbReference>
<dbReference type="SUPFAM" id="SSF55681">
    <property type="entry name" value="Class II aaRS and biotin synthetases"/>
    <property type="match status" value="1"/>
</dbReference>
<protein>
    <submittedName>
        <fullName evidence="2">Biotin-acetyl-CoA-carboxylase ligase</fullName>
    </submittedName>
</protein>
<dbReference type="PANTHER" id="PTHR12835:SF5">
    <property type="entry name" value="BIOTIN--PROTEIN LIGASE"/>
    <property type="match status" value="1"/>
</dbReference>
<evidence type="ECO:0000259" key="1">
    <source>
        <dbReference type="Pfam" id="PF03099"/>
    </source>
</evidence>
<sequence length="316" mass="33078">MLNNAMSTDGTSAASVRMPATCRAADQVTLLDEVGSTNTLARQMVADGRIDLVGLSNPANPMKIAVVAADTQSAGRGRLDHTWTSRPGESFTVTFVVAVPRAVAVDESVNGWLQMIAGLCALDAIDDALAISGARPLAADTVGVAGAPRLKWPNDVYLAGRKLGGILAEMVPLPQQGDDADASSVAIVFGIGLNLDVPADRLPTDESTSLQLHYAPLPSSDGLRDAIAAGVVRSLRRRLAAFVSDPGRRAAVLLRETRERSYTLGRHAVAHFVDGTELEGVAEDLNPDASLILRTADGAEHTVHTADVGVLPTPRV</sequence>
<dbReference type="Gene3D" id="2.30.30.100">
    <property type="match status" value="1"/>
</dbReference>
<gene>
    <name evidence="2" type="ORF">BCAL_1212</name>
</gene>
<dbReference type="PANTHER" id="PTHR12835">
    <property type="entry name" value="BIOTIN PROTEIN LIGASE"/>
    <property type="match status" value="1"/>
</dbReference>
<dbReference type="Gene3D" id="3.30.930.10">
    <property type="entry name" value="Bira Bifunctional Protein, Domain 2"/>
    <property type="match status" value="1"/>
</dbReference>
<keyword evidence="2" id="KW-0436">Ligase</keyword>
<dbReference type="InterPro" id="IPR045864">
    <property type="entry name" value="aa-tRNA-synth_II/BPL/LPL"/>
</dbReference>
<dbReference type="InterPro" id="IPR004143">
    <property type="entry name" value="BPL_LPL_catalytic"/>
</dbReference>
<dbReference type="eggNOG" id="COG0340">
    <property type="taxonomic scope" value="Bacteria"/>
</dbReference>